<feature type="chain" id="PRO_5008874610" evidence="1">
    <location>
        <begin position="19"/>
        <end position="177"/>
    </location>
</feature>
<dbReference type="WBParaSite" id="GPUH_0002598101-mRNA-1">
    <property type="protein sequence ID" value="GPUH_0002598101-mRNA-1"/>
    <property type="gene ID" value="GPUH_0002598101"/>
</dbReference>
<accession>A0A183EZA8</accession>
<gene>
    <name evidence="2" type="ORF">GPUH_LOCUS25950</name>
    <name evidence="3" type="ORF">GPUH_LOCUS26299</name>
</gene>
<dbReference type="AlphaFoldDB" id="A0A183EZA8"/>
<dbReference type="PANTHER" id="PTHR35573">
    <property type="entry name" value="PROTEIN CBG22129"/>
    <property type="match status" value="1"/>
</dbReference>
<keyword evidence="1" id="KW-0732">Signal</keyword>
<organism evidence="6">
    <name type="scientific">Gongylonema pulchrum</name>
    <dbReference type="NCBI Taxonomy" id="637853"/>
    <lineage>
        <taxon>Eukaryota</taxon>
        <taxon>Metazoa</taxon>
        <taxon>Ecdysozoa</taxon>
        <taxon>Nematoda</taxon>
        <taxon>Chromadorea</taxon>
        <taxon>Rhabditida</taxon>
        <taxon>Spirurina</taxon>
        <taxon>Spiruromorpha</taxon>
        <taxon>Spiruroidea</taxon>
        <taxon>Gongylonematidae</taxon>
        <taxon>Gongylonema</taxon>
    </lineage>
</organism>
<dbReference type="EMBL" id="UYRT01107740">
    <property type="protein sequence ID" value="VDN44894.1"/>
    <property type="molecule type" value="Genomic_DNA"/>
</dbReference>
<evidence type="ECO:0000256" key="1">
    <source>
        <dbReference type="SAM" id="SignalP"/>
    </source>
</evidence>
<dbReference type="PANTHER" id="PTHR35573:SF1">
    <property type="entry name" value="ML DOMAIN-CONTAINING PROTEIN"/>
    <property type="match status" value="1"/>
</dbReference>
<dbReference type="Proteomes" id="UP000271098">
    <property type="component" value="Unassembled WGS sequence"/>
</dbReference>
<sequence length="177" mass="19477">MLGSSIAVLLLFLGSIHAACTPPNGTDTKFNWWQCTPNDPIKYYNLSLQDSSGKDIYPIRLQQPFVVNALINNTDGPLNNLTTSVKLWQWVQQGSDCVWREVPTLGALNNLIKCGQGIKCPVESGRQNLEITVDLRPLSFAAVLLPASAPYKIEYQIREGSAAQASCLTLETLVNTR</sequence>
<dbReference type="OrthoDB" id="5856944at2759"/>
<evidence type="ECO:0000313" key="4">
    <source>
        <dbReference type="Proteomes" id="UP000271098"/>
    </source>
</evidence>
<keyword evidence="4" id="KW-1185">Reference proteome</keyword>
<evidence type="ECO:0000313" key="2">
    <source>
        <dbReference type="EMBL" id="VDN44894.1"/>
    </source>
</evidence>
<dbReference type="WBParaSite" id="GPUH_0002632901-mRNA-1">
    <property type="protein sequence ID" value="GPUH_0002632901-mRNA-1"/>
    <property type="gene ID" value="GPUH_0002632901"/>
</dbReference>
<reference evidence="2 4" key="2">
    <citation type="submission" date="2018-11" db="EMBL/GenBank/DDBJ databases">
        <authorList>
            <consortium name="Pathogen Informatics"/>
        </authorList>
    </citation>
    <scope>NUCLEOTIDE SEQUENCE [LARGE SCALE GENOMIC DNA]</scope>
</reference>
<evidence type="ECO:0000313" key="3">
    <source>
        <dbReference type="EMBL" id="VDN45357.1"/>
    </source>
</evidence>
<reference evidence="5 6" key="1">
    <citation type="submission" date="2016-06" db="UniProtKB">
        <authorList>
            <consortium name="WormBaseParasite"/>
        </authorList>
    </citation>
    <scope>IDENTIFICATION</scope>
</reference>
<evidence type="ECO:0000313" key="6">
    <source>
        <dbReference type="WBParaSite" id="GPUH_0002632901-mRNA-1"/>
    </source>
</evidence>
<protein>
    <submittedName>
        <fullName evidence="5 6">ML domain-containing protein</fullName>
    </submittedName>
</protein>
<name>A0A183EZA8_9BILA</name>
<dbReference type="EMBL" id="UYRT01109859">
    <property type="protein sequence ID" value="VDN45357.1"/>
    <property type="molecule type" value="Genomic_DNA"/>
</dbReference>
<evidence type="ECO:0000313" key="5">
    <source>
        <dbReference type="WBParaSite" id="GPUH_0002598101-mRNA-1"/>
    </source>
</evidence>
<proteinExistence type="predicted"/>
<feature type="signal peptide" evidence="1">
    <location>
        <begin position="1"/>
        <end position="18"/>
    </location>
</feature>